<evidence type="ECO:0000259" key="2">
    <source>
        <dbReference type="PROSITE" id="PS50041"/>
    </source>
</evidence>
<sequence>MSSPSCALRSVGVVRSQREGYLTQATGQECQTLQIGEPWTSGSPIACYAECMVRYPDSCQSVVYNSHTQNCTPGSVAFGPITRITTAIPHATSADVIFYVRQPIPPCNETDNFKIYDVCGTSDCLYVSTEMAENYTMAENHCYQMNSRLIVANTKARFSLLWYTADKYIGSDTYIGLTDLAEEGTFVWINGEDLSSEQYQYVWVPNEPYNYYWWEGGENCVEVDFTQYPGFMGLNDARCTEQTHFICER</sequence>
<dbReference type="PANTHER" id="PTHR22801">
    <property type="entry name" value="LITHOSTATHINE"/>
    <property type="match status" value="1"/>
</dbReference>
<dbReference type="SMART" id="SM00034">
    <property type="entry name" value="CLECT"/>
    <property type="match status" value="1"/>
</dbReference>
<gene>
    <name evidence="3" type="ORF">ElyMa_005512200</name>
</gene>
<comment type="caution">
    <text evidence="3">The sequence shown here is derived from an EMBL/GenBank/DDBJ whole genome shotgun (WGS) entry which is preliminary data.</text>
</comment>
<evidence type="ECO:0000313" key="4">
    <source>
        <dbReference type="Proteomes" id="UP000762676"/>
    </source>
</evidence>
<accession>A0AAV4EWZ5</accession>
<keyword evidence="1" id="KW-1015">Disulfide bond</keyword>
<proteinExistence type="predicted"/>
<reference evidence="3 4" key="1">
    <citation type="journal article" date="2021" name="Elife">
        <title>Chloroplast acquisition without the gene transfer in kleptoplastic sea slugs, Plakobranchus ocellatus.</title>
        <authorList>
            <person name="Maeda T."/>
            <person name="Takahashi S."/>
            <person name="Yoshida T."/>
            <person name="Shimamura S."/>
            <person name="Takaki Y."/>
            <person name="Nagai Y."/>
            <person name="Toyoda A."/>
            <person name="Suzuki Y."/>
            <person name="Arimoto A."/>
            <person name="Ishii H."/>
            <person name="Satoh N."/>
            <person name="Nishiyama T."/>
            <person name="Hasebe M."/>
            <person name="Maruyama T."/>
            <person name="Minagawa J."/>
            <person name="Obokata J."/>
            <person name="Shigenobu S."/>
        </authorList>
    </citation>
    <scope>NUCLEOTIDE SEQUENCE [LARGE SCALE GENOMIC DNA]</scope>
</reference>
<dbReference type="AlphaFoldDB" id="A0AAV4EWZ5"/>
<dbReference type="Gene3D" id="3.10.100.10">
    <property type="entry name" value="Mannose-Binding Protein A, subunit A"/>
    <property type="match status" value="1"/>
</dbReference>
<dbReference type="SUPFAM" id="SSF56436">
    <property type="entry name" value="C-type lectin-like"/>
    <property type="match status" value="1"/>
</dbReference>
<evidence type="ECO:0000313" key="3">
    <source>
        <dbReference type="EMBL" id="GFR64656.1"/>
    </source>
</evidence>
<dbReference type="PROSITE" id="PS00615">
    <property type="entry name" value="C_TYPE_LECTIN_1"/>
    <property type="match status" value="1"/>
</dbReference>
<keyword evidence="4" id="KW-1185">Reference proteome</keyword>
<organism evidence="3 4">
    <name type="scientific">Elysia marginata</name>
    <dbReference type="NCBI Taxonomy" id="1093978"/>
    <lineage>
        <taxon>Eukaryota</taxon>
        <taxon>Metazoa</taxon>
        <taxon>Spiralia</taxon>
        <taxon>Lophotrochozoa</taxon>
        <taxon>Mollusca</taxon>
        <taxon>Gastropoda</taxon>
        <taxon>Heterobranchia</taxon>
        <taxon>Euthyneura</taxon>
        <taxon>Panpulmonata</taxon>
        <taxon>Sacoglossa</taxon>
        <taxon>Placobranchoidea</taxon>
        <taxon>Plakobranchidae</taxon>
        <taxon>Elysia</taxon>
    </lineage>
</organism>
<name>A0AAV4EWZ5_9GAST</name>
<dbReference type="InterPro" id="IPR001304">
    <property type="entry name" value="C-type_lectin-like"/>
</dbReference>
<dbReference type="Proteomes" id="UP000762676">
    <property type="component" value="Unassembled WGS sequence"/>
</dbReference>
<dbReference type="InterPro" id="IPR016186">
    <property type="entry name" value="C-type_lectin-like/link_sf"/>
</dbReference>
<feature type="domain" description="C-type lectin" evidence="2">
    <location>
        <begin position="120"/>
        <end position="248"/>
    </location>
</feature>
<dbReference type="Pfam" id="PF00059">
    <property type="entry name" value="Lectin_C"/>
    <property type="match status" value="1"/>
</dbReference>
<dbReference type="InterPro" id="IPR018378">
    <property type="entry name" value="C-type_lectin_CS"/>
</dbReference>
<evidence type="ECO:0000256" key="1">
    <source>
        <dbReference type="ARBA" id="ARBA00023157"/>
    </source>
</evidence>
<dbReference type="EMBL" id="BMAT01010994">
    <property type="protein sequence ID" value="GFR64656.1"/>
    <property type="molecule type" value="Genomic_DNA"/>
</dbReference>
<dbReference type="PANTHER" id="PTHR22801:SF63">
    <property type="entry name" value="C-TYPE LECTIN DOMAIN-CONTAINING PROTEIN"/>
    <property type="match status" value="1"/>
</dbReference>
<dbReference type="InterPro" id="IPR050801">
    <property type="entry name" value="Ca-Dep_Lectins_ImmuneDev"/>
</dbReference>
<dbReference type="InterPro" id="IPR016187">
    <property type="entry name" value="CTDL_fold"/>
</dbReference>
<dbReference type="PROSITE" id="PS50041">
    <property type="entry name" value="C_TYPE_LECTIN_2"/>
    <property type="match status" value="1"/>
</dbReference>
<protein>
    <submittedName>
        <fullName evidence="3">C-type lectin domain family 4 member M</fullName>
    </submittedName>
</protein>